<feature type="signal peptide" evidence="1">
    <location>
        <begin position="1"/>
        <end position="24"/>
    </location>
</feature>
<dbReference type="EMBL" id="JBEDNQ010000013">
    <property type="protein sequence ID" value="MEQ3554256.1"/>
    <property type="molecule type" value="Genomic_DNA"/>
</dbReference>
<gene>
    <name evidence="2" type="ORF">WIS52_27640</name>
</gene>
<organism evidence="2 3">
    <name type="scientific">Pseudonocardia nematodicida</name>
    <dbReference type="NCBI Taxonomy" id="1206997"/>
    <lineage>
        <taxon>Bacteria</taxon>
        <taxon>Bacillati</taxon>
        <taxon>Actinomycetota</taxon>
        <taxon>Actinomycetes</taxon>
        <taxon>Pseudonocardiales</taxon>
        <taxon>Pseudonocardiaceae</taxon>
        <taxon>Pseudonocardia</taxon>
    </lineage>
</organism>
<reference evidence="2 3" key="1">
    <citation type="submission" date="2024-03" db="EMBL/GenBank/DDBJ databases">
        <title>Draft genome sequence of Pseudonocardia nematodicida JCM 31783.</title>
        <authorList>
            <person name="Butdee W."/>
            <person name="Duangmal K."/>
        </authorList>
    </citation>
    <scope>NUCLEOTIDE SEQUENCE [LARGE SCALE GENOMIC DNA]</scope>
    <source>
        <strain evidence="2 3">JCM 31783</strain>
    </source>
</reference>
<evidence type="ECO:0000256" key="1">
    <source>
        <dbReference type="SAM" id="SignalP"/>
    </source>
</evidence>
<keyword evidence="1" id="KW-0732">Signal</keyword>
<dbReference type="PROSITE" id="PS51257">
    <property type="entry name" value="PROKAR_LIPOPROTEIN"/>
    <property type="match status" value="1"/>
</dbReference>
<name>A0ABV1KJ94_9PSEU</name>
<evidence type="ECO:0000313" key="2">
    <source>
        <dbReference type="EMBL" id="MEQ3554256.1"/>
    </source>
</evidence>
<dbReference type="InterPro" id="IPR038670">
    <property type="entry name" value="HslJ-like_sf"/>
</dbReference>
<comment type="caution">
    <text evidence="2">The sequence shown here is derived from an EMBL/GenBank/DDBJ whole genome shotgun (WGS) entry which is preliminary data.</text>
</comment>
<evidence type="ECO:0000313" key="3">
    <source>
        <dbReference type="Proteomes" id="UP001494902"/>
    </source>
</evidence>
<accession>A0ABV1KJ94</accession>
<feature type="chain" id="PRO_5045374678" description="META domain-containing protein" evidence="1">
    <location>
        <begin position="25"/>
        <end position="145"/>
    </location>
</feature>
<evidence type="ECO:0008006" key="4">
    <source>
        <dbReference type="Google" id="ProtNLM"/>
    </source>
</evidence>
<dbReference type="RefSeq" id="WP_349301321.1">
    <property type="nucleotide sequence ID" value="NZ_JBEDNQ010000013.1"/>
</dbReference>
<sequence>MRRTVTGLTVLALLAVLGCANAPAGPGGTAGPGGADDGPRPATAEDLLGRWYPADGAHRGAAFAEFDADGGWTGSDGCNGQGGTWALDPDGTFAGSAGPSTLIACDNVPVARWVGEAGRAEADGGDLLLVPATGDVPARLVRELP</sequence>
<dbReference type="Gene3D" id="2.40.128.270">
    <property type="match status" value="1"/>
</dbReference>
<protein>
    <recommendedName>
        <fullName evidence="4">META domain-containing protein</fullName>
    </recommendedName>
</protein>
<keyword evidence="3" id="KW-1185">Reference proteome</keyword>
<dbReference type="Proteomes" id="UP001494902">
    <property type="component" value="Unassembled WGS sequence"/>
</dbReference>
<proteinExistence type="predicted"/>